<dbReference type="AlphaFoldDB" id="A0A2U1FG58"/>
<protein>
    <submittedName>
        <fullName evidence="2">AAA domain-containing protein</fullName>
    </submittedName>
</protein>
<evidence type="ECO:0000256" key="1">
    <source>
        <dbReference type="SAM" id="MobiDB-lite"/>
    </source>
</evidence>
<sequence>MLRRGRARRADGSAPEALEAGPRGSGLRAARSTPARTSGRRPRSLTGEGPAQGYRSAIALRAIDGNLARTASSVTAWYRLAPQPWSFRSDSQRETLIRQIATQLGELQGRWLHVRVTSRPYPVALWAEAFDHNAPGRMPDVPGALSWEQFLEGEQRHLMGLSMSDKEVFLGVEVSGRSIVDRWLEGAAPILGRLVPSAATAELAALESEIAHVEALVSRAGLDAVPATAEDMAWLMHRSCSLGLPAPRTVAPASGEHWETEDLAAFTDGVALQQEPYAPTVQVLGRFGTQPVQRHVAVLSVGLMDALRIPEADDPWMQRSDRLPFPVEWSARIYVRKPEEVAGELQRQMGKVRSQIRHYTHDHDLDPPMSLARQADRVLQIEDELSGGLTQLNTRVYGWWRVAVSGRDEGEALTRAQQVLDLYRPRVAMEHPEAQYAYAREFIPGEPLASTAYRRRGSVTWVAAGVPAASASVGDRRGIMLGETCTATRRPVAWDPWMAQEVRRASGLTAIVGGLGSGKSFLTGLLVYKTLRAGARWTVLDPSGPLAELTKLPELAPFSRHIHLLGADPGILNPYRVVAEPRREHFLDEEDPDKAWRRERSLAAATRRRLVLDVLTGLLPFDVARMPHTRIVLLRAVREVGGAPDRDPGQVIAVLRRHAREGEEHADVVADFLEERRELPQAALLFPDGSTDPRADPWVGEENYRLTVLTMQGMALPRPGSPREEWTDGESLAVELLNLASWLTQRTIYTADRNLRKGVALDETHFLSQIPTGKVLIDRLARDSRKFNVRALFASQLAGDLLRVPGFASLVNAVFVGRTDDEEAQAEALRLLRVPTEVGYEEMLGTLSPRPSFQRHGHDDRPDDTPRQFVFADGHGGVEKIRIDLEGAHLEHLRVALDTNPDARRVRPMPAPGASAPRDVPVPPETDAERTGPVPVVPAAGPPPAGPPPATPPTPPPGTARVTPVTPSRDPMVERTVVEGMVLDERPDDADPALPPGLDDLVPDLDDDLAGRSVDGSADGSADGAGPAGRESAGDDEWAEAWVMDEGTGEDGASGDAVGELADDATVTAPGDRGPGARRDAGEWVGAGRHGPGTPA</sequence>
<feature type="region of interest" description="Disordered" evidence="1">
    <location>
        <begin position="845"/>
        <end position="869"/>
    </location>
</feature>
<dbReference type="RefSeq" id="WP_243418008.1">
    <property type="nucleotide sequence ID" value="NZ_QEKW01000004.1"/>
</dbReference>
<proteinExistence type="predicted"/>
<feature type="compositionally biased region" description="Low complexity" evidence="1">
    <location>
        <begin position="1011"/>
        <end position="1029"/>
    </location>
</feature>
<name>A0A2U1FG58_9PSEU</name>
<feature type="compositionally biased region" description="Pro residues" evidence="1">
    <location>
        <begin position="940"/>
        <end position="958"/>
    </location>
</feature>
<feature type="region of interest" description="Disordered" evidence="1">
    <location>
        <begin position="1"/>
        <end position="51"/>
    </location>
</feature>
<feature type="compositionally biased region" description="Basic and acidic residues" evidence="1">
    <location>
        <begin position="856"/>
        <end position="866"/>
    </location>
</feature>
<keyword evidence="3" id="KW-1185">Reference proteome</keyword>
<gene>
    <name evidence="2" type="ORF">C8D89_104352</name>
</gene>
<organism evidence="2 3">
    <name type="scientific">Actinomycetospora cinnamomea</name>
    <dbReference type="NCBI Taxonomy" id="663609"/>
    <lineage>
        <taxon>Bacteria</taxon>
        <taxon>Bacillati</taxon>
        <taxon>Actinomycetota</taxon>
        <taxon>Actinomycetes</taxon>
        <taxon>Pseudonocardiales</taxon>
        <taxon>Pseudonocardiaceae</taxon>
        <taxon>Actinomycetospora</taxon>
    </lineage>
</organism>
<dbReference type="Pfam" id="PF12846">
    <property type="entry name" value="AAA_10"/>
    <property type="match status" value="1"/>
</dbReference>
<evidence type="ECO:0000313" key="2">
    <source>
        <dbReference type="EMBL" id="PVZ11137.1"/>
    </source>
</evidence>
<evidence type="ECO:0000313" key="3">
    <source>
        <dbReference type="Proteomes" id="UP000245639"/>
    </source>
</evidence>
<dbReference type="EMBL" id="QEKW01000004">
    <property type="protein sequence ID" value="PVZ11137.1"/>
    <property type="molecule type" value="Genomic_DNA"/>
</dbReference>
<feature type="region of interest" description="Disordered" evidence="1">
    <location>
        <begin position="901"/>
        <end position="972"/>
    </location>
</feature>
<dbReference type="Proteomes" id="UP000245639">
    <property type="component" value="Unassembled WGS sequence"/>
</dbReference>
<dbReference type="Gene3D" id="3.40.50.300">
    <property type="entry name" value="P-loop containing nucleotide triphosphate hydrolases"/>
    <property type="match status" value="2"/>
</dbReference>
<dbReference type="SUPFAM" id="SSF52540">
    <property type="entry name" value="P-loop containing nucleoside triphosphate hydrolases"/>
    <property type="match status" value="1"/>
</dbReference>
<accession>A0A2U1FG58</accession>
<feature type="region of interest" description="Disordered" evidence="1">
    <location>
        <begin position="984"/>
        <end position="1096"/>
    </location>
</feature>
<comment type="caution">
    <text evidence="2">The sequence shown here is derived from an EMBL/GenBank/DDBJ whole genome shotgun (WGS) entry which is preliminary data.</text>
</comment>
<dbReference type="InterPro" id="IPR027417">
    <property type="entry name" value="P-loop_NTPase"/>
</dbReference>
<reference evidence="2 3" key="1">
    <citation type="submission" date="2018-04" db="EMBL/GenBank/DDBJ databases">
        <title>Genomic Encyclopedia of Type Strains, Phase IV (KMG-IV): sequencing the most valuable type-strain genomes for metagenomic binning, comparative biology and taxonomic classification.</title>
        <authorList>
            <person name="Goeker M."/>
        </authorList>
    </citation>
    <scope>NUCLEOTIDE SEQUENCE [LARGE SCALE GENOMIC DNA]</scope>
    <source>
        <strain evidence="2 3">DSM 45771</strain>
    </source>
</reference>